<evidence type="ECO:0000313" key="3">
    <source>
        <dbReference type="Proteomes" id="UP000264353"/>
    </source>
</evidence>
<feature type="domain" description="F-box associated beta-propeller type 3" evidence="1">
    <location>
        <begin position="32"/>
        <end position="248"/>
    </location>
</feature>
<dbReference type="NCBIfam" id="TIGR01640">
    <property type="entry name" value="F_box_assoc_1"/>
    <property type="match status" value="1"/>
</dbReference>
<dbReference type="EMBL" id="CM010631">
    <property type="protein sequence ID" value="RID67632.1"/>
    <property type="molecule type" value="Genomic_DNA"/>
</dbReference>
<dbReference type="InterPro" id="IPR017451">
    <property type="entry name" value="F-box-assoc_interact_dom"/>
</dbReference>
<organism evidence="2 3">
    <name type="scientific">Brassica campestris</name>
    <name type="common">Field mustard</name>
    <dbReference type="NCBI Taxonomy" id="3711"/>
    <lineage>
        <taxon>Eukaryota</taxon>
        <taxon>Viridiplantae</taxon>
        <taxon>Streptophyta</taxon>
        <taxon>Embryophyta</taxon>
        <taxon>Tracheophyta</taxon>
        <taxon>Spermatophyta</taxon>
        <taxon>Magnoliopsida</taxon>
        <taxon>eudicotyledons</taxon>
        <taxon>Gunneridae</taxon>
        <taxon>Pentapetalae</taxon>
        <taxon>rosids</taxon>
        <taxon>malvids</taxon>
        <taxon>Brassicales</taxon>
        <taxon>Brassicaceae</taxon>
        <taxon>Brassiceae</taxon>
        <taxon>Brassica</taxon>
    </lineage>
</organism>
<reference evidence="2 3" key="1">
    <citation type="submission" date="2018-06" db="EMBL/GenBank/DDBJ databases">
        <title>WGS assembly of Brassica rapa FPsc.</title>
        <authorList>
            <person name="Bowman J."/>
            <person name="Kohchi T."/>
            <person name="Yamato K."/>
            <person name="Jenkins J."/>
            <person name="Shu S."/>
            <person name="Ishizaki K."/>
            <person name="Yamaoka S."/>
            <person name="Nishihama R."/>
            <person name="Nakamura Y."/>
            <person name="Berger F."/>
            <person name="Adam C."/>
            <person name="Aki S."/>
            <person name="Althoff F."/>
            <person name="Araki T."/>
            <person name="Arteaga-Vazquez M."/>
            <person name="Balasubrmanian S."/>
            <person name="Bauer D."/>
            <person name="Boehm C."/>
            <person name="Briginshaw L."/>
            <person name="Caballero-Perez J."/>
            <person name="Catarino B."/>
            <person name="Chen F."/>
            <person name="Chiyoda S."/>
            <person name="Chovatia M."/>
            <person name="Davies K."/>
            <person name="Delmans M."/>
            <person name="Demura T."/>
            <person name="Dierschke T."/>
            <person name="Dolan L."/>
            <person name="Dorantes-Acosta A."/>
            <person name="Eklund D."/>
            <person name="Florent S."/>
            <person name="Flores-Sandoval E."/>
            <person name="Fujiyama A."/>
            <person name="Fukuzawa H."/>
            <person name="Galik B."/>
            <person name="Grimanelli D."/>
            <person name="Grimwood J."/>
            <person name="Grossniklaus U."/>
            <person name="Hamada T."/>
            <person name="Haseloff J."/>
            <person name="Hetherington A."/>
            <person name="Higo A."/>
            <person name="Hirakawa Y."/>
            <person name="Hundley H."/>
            <person name="Ikeda Y."/>
            <person name="Inoue K."/>
            <person name="Inoue S."/>
            <person name="Ishida S."/>
            <person name="Jia Q."/>
            <person name="Kakita M."/>
            <person name="Kanazawa T."/>
            <person name="Kawai Y."/>
            <person name="Kawashima T."/>
            <person name="Kennedy M."/>
            <person name="Kinose K."/>
            <person name="Kinoshita T."/>
            <person name="Kohara Y."/>
            <person name="Koide E."/>
            <person name="Komatsu K."/>
            <person name="Kopischke S."/>
            <person name="Kubo M."/>
            <person name="Kyozuka J."/>
            <person name="Lagercrantz U."/>
            <person name="Lin S."/>
            <person name="Lindquist E."/>
            <person name="Lipzen A."/>
            <person name="Lu C."/>
            <person name="Luna E."/>
            <person name="Martienssen R."/>
            <person name="Minamino N."/>
            <person name="Mizutani M."/>
            <person name="Mizutani M."/>
            <person name="Mochizuki N."/>
            <person name="Monte I."/>
            <person name="Mosher R."/>
            <person name="Nagasaki H."/>
            <person name="Nakagami H."/>
            <person name="Naramoto S."/>
            <person name="Nishitani K."/>
            <person name="Ohtani M."/>
            <person name="Okamoto T."/>
            <person name="Okumura M."/>
            <person name="Phillips J."/>
            <person name="Pollak B."/>
            <person name="Reinders A."/>
            <person name="Roevekamp M."/>
            <person name="Sano R."/>
            <person name="Sawa S."/>
            <person name="Schmid M."/>
            <person name="Shirakawa M."/>
            <person name="Solano R."/>
            <person name="Spunde A."/>
            <person name="Suetsugu N."/>
            <person name="Sugano S."/>
            <person name="Sugiyama A."/>
            <person name="Sun R."/>
            <person name="Suzuki Y."/>
            <person name="Takenaka M."/>
            <person name="Takezawa D."/>
            <person name="Tomogane H."/>
            <person name="Tsuzuki M."/>
            <person name="Ueda T."/>
            <person name="Umeda M."/>
            <person name="Ward J."/>
            <person name="Watanabe Y."/>
            <person name="Yazaki K."/>
            <person name="Yokoyama R."/>
            <person name="Yoshitake Y."/>
            <person name="Yotsui I."/>
            <person name="Zachgo S."/>
            <person name="Schmutz J."/>
        </authorList>
    </citation>
    <scope>NUCLEOTIDE SEQUENCE [LARGE SCALE GENOMIC DNA]</scope>
    <source>
        <strain evidence="3">cv. B-3</strain>
    </source>
</reference>
<accession>A0A397ZQ23</accession>
<dbReference type="PANTHER" id="PTHR31111:SF102">
    <property type="entry name" value="F-BOX ASSOCIATED DOMAIN-CONTAINING PROTEIN"/>
    <property type="match status" value="1"/>
</dbReference>
<dbReference type="Proteomes" id="UP000264353">
    <property type="component" value="Chromosome A4"/>
</dbReference>
<evidence type="ECO:0000259" key="1">
    <source>
        <dbReference type="Pfam" id="PF08268"/>
    </source>
</evidence>
<dbReference type="InterPro" id="IPR013187">
    <property type="entry name" value="F-box-assoc_dom_typ3"/>
</dbReference>
<sequence length="263" mass="29811">MSRASIHLLKFVCFLIAECVTWISSLVRAWRTYLLGYDPIAKEFKVLSMVYQCAKNVCISVDCHVLTFGTKRLSWRNVQCCIPHWPNPKSICIGGVLYYKTVSGTADSYSMVVSFDLRTEKFSCVKFSGISSKAKPASQTLVNYNGKLGLLMSEDFCCVYGGSKSFELWVLREAAKHEWSTHVYVLPLLWKDVVIETMCIDGMVGTNEIVLSACNRDVHSYVIYYNVESKRITKVGVQGIEAFQDKDVDIRLTLNYVENVKLL</sequence>
<name>A0A397ZQ23_BRACM</name>
<dbReference type="AlphaFoldDB" id="A0A397ZQ23"/>
<evidence type="ECO:0000313" key="2">
    <source>
        <dbReference type="EMBL" id="RID67632.1"/>
    </source>
</evidence>
<protein>
    <recommendedName>
        <fullName evidence="1">F-box associated beta-propeller type 3 domain-containing protein</fullName>
    </recommendedName>
</protein>
<dbReference type="Pfam" id="PF08268">
    <property type="entry name" value="FBA_3"/>
    <property type="match status" value="1"/>
</dbReference>
<proteinExistence type="predicted"/>
<dbReference type="PANTHER" id="PTHR31111">
    <property type="entry name" value="BNAA05G37150D PROTEIN-RELATED"/>
    <property type="match status" value="1"/>
</dbReference>
<gene>
    <name evidence="2" type="ORF">BRARA_D02707</name>
</gene>